<comment type="subcellular location">
    <subcellularLocation>
        <location evidence="1">Secreted</location>
    </subcellularLocation>
</comment>
<feature type="compositionally biased region" description="Polar residues" evidence="3">
    <location>
        <begin position="26"/>
        <end position="35"/>
    </location>
</feature>
<evidence type="ECO:0000313" key="7">
    <source>
        <dbReference type="Proteomes" id="UP001479606"/>
    </source>
</evidence>
<name>A0ABU9LXX6_9BACT</name>
<dbReference type="CDD" id="cd10918">
    <property type="entry name" value="CE4_NodB_like_5s_6s"/>
    <property type="match status" value="1"/>
</dbReference>
<dbReference type="Gene3D" id="3.20.20.370">
    <property type="entry name" value="Glycoside hydrolase/deacetylase"/>
    <property type="match status" value="1"/>
</dbReference>
<comment type="caution">
    <text evidence="6">The sequence shown here is derived from an EMBL/GenBank/DDBJ whole genome shotgun (WGS) entry which is preliminary data.</text>
</comment>
<organism evidence="6 7">
    <name type="scientific">Hymenobacter segetis</name>
    <dbReference type="NCBI Taxonomy" id="2025509"/>
    <lineage>
        <taxon>Bacteria</taxon>
        <taxon>Pseudomonadati</taxon>
        <taxon>Bacteroidota</taxon>
        <taxon>Cytophagia</taxon>
        <taxon>Cytophagales</taxon>
        <taxon>Hymenobacteraceae</taxon>
        <taxon>Hymenobacter</taxon>
    </lineage>
</organism>
<feature type="compositionally biased region" description="Low complexity" evidence="3">
    <location>
        <begin position="62"/>
        <end position="75"/>
    </location>
</feature>
<evidence type="ECO:0000256" key="4">
    <source>
        <dbReference type="SAM" id="SignalP"/>
    </source>
</evidence>
<dbReference type="EC" id="3.-.-.-" evidence="6"/>
<dbReference type="SUPFAM" id="SSF88713">
    <property type="entry name" value="Glycoside hydrolase/deacetylase"/>
    <property type="match status" value="1"/>
</dbReference>
<dbReference type="InterPro" id="IPR051398">
    <property type="entry name" value="Polysacch_Deacetylase"/>
</dbReference>
<dbReference type="PROSITE" id="PS51257">
    <property type="entry name" value="PROKAR_LIPOPROTEIN"/>
    <property type="match status" value="1"/>
</dbReference>
<feature type="compositionally biased region" description="Low complexity" evidence="3">
    <location>
        <begin position="36"/>
        <end position="49"/>
    </location>
</feature>
<dbReference type="Proteomes" id="UP001479606">
    <property type="component" value="Unassembled WGS sequence"/>
</dbReference>
<feature type="domain" description="NodB homology" evidence="5">
    <location>
        <begin position="152"/>
        <end position="311"/>
    </location>
</feature>
<feature type="region of interest" description="Disordered" evidence="3">
    <location>
        <begin position="26"/>
        <end position="75"/>
    </location>
</feature>
<dbReference type="RefSeq" id="WP_342298266.1">
    <property type="nucleotide sequence ID" value="NZ_JBCEVZ010000024.1"/>
</dbReference>
<gene>
    <name evidence="6" type="ORF">AAFH49_11650</name>
</gene>
<dbReference type="InterPro" id="IPR002509">
    <property type="entry name" value="NODB_dom"/>
</dbReference>
<dbReference type="PANTHER" id="PTHR34216">
    <property type="match status" value="1"/>
</dbReference>
<reference evidence="6 7" key="1">
    <citation type="journal article" date="2018" name="Arch. Microbiol.">
        <title>Hymenobacter segetis sp. nov., isolated from soil.</title>
        <authorList>
            <person name="Ten L.N."/>
            <person name="Lim S.J."/>
            <person name="Kim B.O."/>
            <person name="Kang I.K."/>
            <person name="Jung H.Y."/>
        </authorList>
    </citation>
    <scope>NUCLEOTIDE SEQUENCE [LARGE SCALE GENOMIC DNA]</scope>
    <source>
        <strain evidence="6 7">S7-3-11</strain>
    </source>
</reference>
<evidence type="ECO:0000313" key="6">
    <source>
        <dbReference type="EMBL" id="MEL5994864.1"/>
    </source>
</evidence>
<feature type="signal peptide" evidence="4">
    <location>
        <begin position="1"/>
        <end position="16"/>
    </location>
</feature>
<dbReference type="InterPro" id="IPR011330">
    <property type="entry name" value="Glyco_hydro/deAcase_b/a-brl"/>
</dbReference>
<dbReference type="PROSITE" id="PS51677">
    <property type="entry name" value="NODB"/>
    <property type="match status" value="1"/>
</dbReference>
<evidence type="ECO:0000259" key="5">
    <source>
        <dbReference type="PROSITE" id="PS51677"/>
    </source>
</evidence>
<evidence type="ECO:0000256" key="3">
    <source>
        <dbReference type="SAM" id="MobiDB-lite"/>
    </source>
</evidence>
<keyword evidence="7" id="KW-1185">Reference proteome</keyword>
<protein>
    <submittedName>
        <fullName evidence="6">Polysaccharide deacetylase family protein</fullName>
        <ecNumber evidence="6">3.-.-.-</ecNumber>
    </submittedName>
</protein>
<keyword evidence="2 4" id="KW-0732">Signal</keyword>
<dbReference type="GO" id="GO:0016787">
    <property type="term" value="F:hydrolase activity"/>
    <property type="evidence" value="ECO:0007669"/>
    <property type="project" value="UniProtKB-KW"/>
</dbReference>
<sequence>MKFSSASLLLAALAVAACDSKTATTGEAANSNATVSAAPADSAADPAAAETSGTRATATDEANATPAPAPSSIPASKAGDAAAILARPQVPILCYHQIRDWTARDSKGAKDYITPIATFKAHIKMLADSGYHTISPDQLYAYMTTGAKLPSKPIMLTFDDTDLDQFTIARPTLEQYGYKAMYFVMTVSLGRPHYMTKAMVKQLSDEGNIIGSHTWDHHNVKKYQGKDWETQIDKPTKTLEEITGKKINYFAYPFGLWNTQAFPELKKRGFVAAFSLAEKRDQQDPMFTIRRIIASGYWSPKTLRNNIVQSF</sequence>
<dbReference type="EMBL" id="JBCEVZ010000024">
    <property type="protein sequence ID" value="MEL5994864.1"/>
    <property type="molecule type" value="Genomic_DNA"/>
</dbReference>
<evidence type="ECO:0000256" key="1">
    <source>
        <dbReference type="ARBA" id="ARBA00004613"/>
    </source>
</evidence>
<dbReference type="Pfam" id="PF01522">
    <property type="entry name" value="Polysacc_deac_1"/>
    <property type="match status" value="1"/>
</dbReference>
<proteinExistence type="predicted"/>
<dbReference type="PANTHER" id="PTHR34216:SF3">
    <property type="entry name" value="POLY-BETA-1,6-N-ACETYL-D-GLUCOSAMINE N-DEACETYLASE"/>
    <property type="match status" value="1"/>
</dbReference>
<accession>A0ABU9LXX6</accession>
<feature type="chain" id="PRO_5047457221" evidence="4">
    <location>
        <begin position="17"/>
        <end position="311"/>
    </location>
</feature>
<keyword evidence="6" id="KW-0378">Hydrolase</keyword>
<evidence type="ECO:0000256" key="2">
    <source>
        <dbReference type="ARBA" id="ARBA00022729"/>
    </source>
</evidence>